<evidence type="ECO:0000313" key="3">
    <source>
        <dbReference type="Proteomes" id="UP000580839"/>
    </source>
</evidence>
<evidence type="ECO:0008006" key="4">
    <source>
        <dbReference type="Google" id="ProtNLM"/>
    </source>
</evidence>
<evidence type="ECO:0000256" key="1">
    <source>
        <dbReference type="SAM" id="SignalP"/>
    </source>
</evidence>
<dbReference type="PROSITE" id="PS51257">
    <property type="entry name" value="PROKAR_LIPOPROTEIN"/>
    <property type="match status" value="1"/>
</dbReference>
<keyword evidence="1" id="KW-0732">Signal</keyword>
<organism evidence="2 3">
    <name type="scientific">Eiseniibacteriota bacterium</name>
    <dbReference type="NCBI Taxonomy" id="2212470"/>
    <lineage>
        <taxon>Bacteria</taxon>
        <taxon>Candidatus Eiseniibacteriota</taxon>
    </lineage>
</organism>
<name>A0A849SS75_UNCEI</name>
<dbReference type="Proteomes" id="UP000580839">
    <property type="component" value="Unassembled WGS sequence"/>
</dbReference>
<accession>A0A849SS75</accession>
<dbReference type="EMBL" id="JABFRW010000155">
    <property type="protein sequence ID" value="NOT34905.1"/>
    <property type="molecule type" value="Genomic_DNA"/>
</dbReference>
<reference evidence="2 3" key="1">
    <citation type="submission" date="2020-04" db="EMBL/GenBank/DDBJ databases">
        <title>Metagenomic profiling of ammonia- and methane-oxidizing microorganisms in a Dutch drinking water treatment plant.</title>
        <authorList>
            <person name="Poghosyan L."/>
            <person name="Leucker S."/>
        </authorList>
    </citation>
    <scope>NUCLEOTIDE SEQUENCE [LARGE SCALE GENOMIC DNA]</scope>
    <source>
        <strain evidence="2">S-RSF-IL-03</strain>
    </source>
</reference>
<feature type="signal peptide" evidence="1">
    <location>
        <begin position="1"/>
        <end position="22"/>
    </location>
</feature>
<sequence length="248" mass="26111">MRRGHPVPFLATLGVVMLVACAAPAPASARAHYLGAGIGAFGTTQAAEPGASELTDIAILLRAGLHVSRNVAIEVTAMKFDGELDPPSELATHNGLIGSTVFALEGQQMSFRGFSAGLGARVFRHLGPFVSSARLSAELHSSRLTFTEVDLDTLGGGSIIATVRDLDETVWGVRPVAAVALELPLEIASLSRTTRPSQTKPGVQVRFGLEAGYVFFNEGDYGAMGRDRDMSGWFALFAARVYGGAPPR</sequence>
<evidence type="ECO:0000313" key="2">
    <source>
        <dbReference type="EMBL" id="NOT34905.1"/>
    </source>
</evidence>
<protein>
    <recommendedName>
        <fullName evidence="4">Outer membrane protein beta-barrel domain-containing protein</fullName>
    </recommendedName>
</protein>
<dbReference type="AlphaFoldDB" id="A0A849SS75"/>
<gene>
    <name evidence="2" type="ORF">HOP12_12145</name>
</gene>
<feature type="chain" id="PRO_5032754181" description="Outer membrane protein beta-barrel domain-containing protein" evidence="1">
    <location>
        <begin position="23"/>
        <end position="248"/>
    </location>
</feature>
<proteinExistence type="predicted"/>
<comment type="caution">
    <text evidence="2">The sequence shown here is derived from an EMBL/GenBank/DDBJ whole genome shotgun (WGS) entry which is preliminary data.</text>
</comment>